<dbReference type="SUPFAM" id="SSF56112">
    <property type="entry name" value="Protein kinase-like (PK-like)"/>
    <property type="match status" value="1"/>
</dbReference>
<dbReference type="EMBL" id="CP019477">
    <property type="protein sequence ID" value="UQC85801.1"/>
    <property type="molecule type" value="Genomic_DNA"/>
</dbReference>
<evidence type="ECO:0000256" key="9">
    <source>
        <dbReference type="ARBA" id="ARBA00048655"/>
    </source>
</evidence>
<accession>A0A9Q8SYC2</accession>
<dbReference type="InterPro" id="IPR016477">
    <property type="entry name" value="Fructo-/Ketosamine-3-kinase"/>
</dbReference>
<feature type="compositionally biased region" description="Basic and acidic residues" evidence="10">
    <location>
        <begin position="705"/>
        <end position="723"/>
    </location>
</feature>
<dbReference type="Pfam" id="PF00106">
    <property type="entry name" value="adh_short"/>
    <property type="match status" value="1"/>
</dbReference>
<dbReference type="InterPro" id="IPR036291">
    <property type="entry name" value="NAD(P)-bd_dom_sf"/>
</dbReference>
<dbReference type="Gene3D" id="3.90.1200.10">
    <property type="match status" value="1"/>
</dbReference>
<keyword evidence="6" id="KW-0560">Oxidoreductase</keyword>
<dbReference type="PANTHER" id="PTHR43086">
    <property type="entry name" value="VERY-LONG-CHAIN 3-OXOOACYL-COA REDUCTASE"/>
    <property type="match status" value="1"/>
</dbReference>
<dbReference type="InterPro" id="IPR020904">
    <property type="entry name" value="Sc_DH/Rdtase_CS"/>
</dbReference>
<dbReference type="GO" id="GO:0102193">
    <property type="term" value="F:protein-ribulosamine 3-kinase activity"/>
    <property type="evidence" value="ECO:0007669"/>
    <property type="project" value="UniProtKB-EC"/>
</dbReference>
<comment type="catalytic activity">
    <reaction evidence="9">
        <text>N(6)-D-ribulosyl-L-lysyl-[protein] + ATP = N(6)-(3-O-phospho-D-ribulosyl)-L-lysyl-[protein] + ADP + H(+)</text>
        <dbReference type="Rhea" id="RHEA:48432"/>
        <dbReference type="Rhea" id="RHEA-COMP:12103"/>
        <dbReference type="Rhea" id="RHEA-COMP:12104"/>
        <dbReference type="ChEBI" id="CHEBI:15378"/>
        <dbReference type="ChEBI" id="CHEBI:30616"/>
        <dbReference type="ChEBI" id="CHEBI:90418"/>
        <dbReference type="ChEBI" id="CHEBI:90420"/>
        <dbReference type="ChEBI" id="CHEBI:456216"/>
        <dbReference type="EC" id="2.7.1.172"/>
    </reaction>
    <physiologicalReaction direction="left-to-right" evidence="9">
        <dbReference type="Rhea" id="RHEA:48433"/>
    </physiologicalReaction>
</comment>
<evidence type="ECO:0000313" key="12">
    <source>
        <dbReference type="Proteomes" id="UP000830671"/>
    </source>
</evidence>
<reference evidence="11" key="1">
    <citation type="journal article" date="2021" name="Mol. Plant Microbe Interact.">
        <title>Complete Genome Sequence of the Plant-Pathogenic Fungus Colletotrichum lupini.</title>
        <authorList>
            <person name="Baroncelli R."/>
            <person name="Pensec F."/>
            <person name="Da Lio D."/>
            <person name="Boufleur T."/>
            <person name="Vicente I."/>
            <person name="Sarrocco S."/>
            <person name="Picot A."/>
            <person name="Baraldi E."/>
            <person name="Sukno S."/>
            <person name="Thon M."/>
            <person name="Le Floch G."/>
        </authorList>
    </citation>
    <scope>NUCLEOTIDE SEQUENCE</scope>
    <source>
        <strain evidence="11">IMI 504893</strain>
    </source>
</reference>
<evidence type="ECO:0000256" key="1">
    <source>
        <dbReference type="ARBA" id="ARBA00005194"/>
    </source>
</evidence>
<dbReference type="PANTHER" id="PTHR43086:SF2">
    <property type="entry name" value="HYDROXYSTEROID DEHYDROGENASE-LIKE PROTEIN 1"/>
    <property type="match status" value="1"/>
</dbReference>
<dbReference type="PRINTS" id="PR00081">
    <property type="entry name" value="GDHRDH"/>
</dbReference>
<keyword evidence="7" id="KW-0443">Lipid metabolism</keyword>
<dbReference type="InterPro" id="IPR002347">
    <property type="entry name" value="SDR_fam"/>
</dbReference>
<evidence type="ECO:0000256" key="6">
    <source>
        <dbReference type="ARBA" id="ARBA00023002"/>
    </source>
</evidence>
<dbReference type="InterPro" id="IPR011009">
    <property type="entry name" value="Kinase-like_dom_sf"/>
</dbReference>
<keyword evidence="4" id="KW-0276">Fatty acid metabolism</keyword>
<evidence type="ECO:0000256" key="5">
    <source>
        <dbReference type="ARBA" id="ARBA00022857"/>
    </source>
</evidence>
<dbReference type="GO" id="GO:0016491">
    <property type="term" value="F:oxidoreductase activity"/>
    <property type="evidence" value="ECO:0007669"/>
    <property type="project" value="UniProtKB-KW"/>
</dbReference>
<organism evidence="11 12">
    <name type="scientific">Colletotrichum lupini</name>
    <dbReference type="NCBI Taxonomy" id="145971"/>
    <lineage>
        <taxon>Eukaryota</taxon>
        <taxon>Fungi</taxon>
        <taxon>Dikarya</taxon>
        <taxon>Ascomycota</taxon>
        <taxon>Pezizomycotina</taxon>
        <taxon>Sordariomycetes</taxon>
        <taxon>Hypocreomycetidae</taxon>
        <taxon>Glomerellales</taxon>
        <taxon>Glomerellaceae</taxon>
        <taxon>Colletotrichum</taxon>
        <taxon>Colletotrichum acutatum species complex</taxon>
    </lineage>
</organism>
<proteinExistence type="predicted"/>
<gene>
    <name evidence="11" type="ORF">CLUP02_11300</name>
</gene>
<protein>
    <recommendedName>
        <fullName evidence="2">protein-ribulosamine 3-kinase</fullName>
        <ecNumber evidence="2">2.7.1.172</ecNumber>
    </recommendedName>
</protein>
<keyword evidence="5" id="KW-0521">NADP</keyword>
<comment type="pathway">
    <text evidence="1">Lipid metabolism; fatty acid biosynthesis.</text>
</comment>
<evidence type="ECO:0000313" key="11">
    <source>
        <dbReference type="EMBL" id="UQC85801.1"/>
    </source>
</evidence>
<dbReference type="SUPFAM" id="SSF51735">
    <property type="entry name" value="NAD(P)-binding Rossmann-fold domains"/>
    <property type="match status" value="1"/>
</dbReference>
<dbReference type="Gene3D" id="3.40.50.720">
    <property type="entry name" value="NAD(P)-binding Rossmann-like Domain"/>
    <property type="match status" value="1"/>
</dbReference>
<dbReference type="GO" id="GO:0005783">
    <property type="term" value="C:endoplasmic reticulum"/>
    <property type="evidence" value="ECO:0007669"/>
    <property type="project" value="TreeGrafter"/>
</dbReference>
<evidence type="ECO:0000256" key="7">
    <source>
        <dbReference type="ARBA" id="ARBA00023098"/>
    </source>
</evidence>
<dbReference type="KEGG" id="clup:CLUP02_11300"/>
<evidence type="ECO:0000256" key="3">
    <source>
        <dbReference type="ARBA" id="ARBA00022516"/>
    </source>
</evidence>
<evidence type="ECO:0000256" key="10">
    <source>
        <dbReference type="SAM" id="MobiDB-lite"/>
    </source>
</evidence>
<dbReference type="RefSeq" id="XP_049147413.1">
    <property type="nucleotide sequence ID" value="XM_049290268.1"/>
</dbReference>
<keyword evidence="12" id="KW-1185">Reference proteome</keyword>
<keyword evidence="3" id="KW-0444">Lipid biosynthesis</keyword>
<dbReference type="Proteomes" id="UP000830671">
    <property type="component" value="Chromosome 5"/>
</dbReference>
<dbReference type="GeneID" id="73345278"/>
<evidence type="ECO:0000256" key="4">
    <source>
        <dbReference type="ARBA" id="ARBA00022832"/>
    </source>
</evidence>
<evidence type="ECO:0000256" key="2">
    <source>
        <dbReference type="ARBA" id="ARBA00011961"/>
    </source>
</evidence>
<feature type="region of interest" description="Disordered" evidence="10">
    <location>
        <begin position="703"/>
        <end position="723"/>
    </location>
</feature>
<dbReference type="AlphaFoldDB" id="A0A9Q8SYC2"/>
<dbReference type="Pfam" id="PF03881">
    <property type="entry name" value="Fructosamin_kin"/>
    <property type="match status" value="1"/>
</dbReference>
<evidence type="ECO:0000256" key="8">
    <source>
        <dbReference type="ARBA" id="ARBA00023160"/>
    </source>
</evidence>
<dbReference type="GO" id="GO:0030497">
    <property type="term" value="P:fatty acid elongation"/>
    <property type="evidence" value="ECO:0007669"/>
    <property type="project" value="TreeGrafter"/>
</dbReference>
<dbReference type="EC" id="2.7.1.172" evidence="2"/>
<name>A0A9Q8SYC2_9PEZI</name>
<dbReference type="PROSITE" id="PS00061">
    <property type="entry name" value="ADH_SHORT"/>
    <property type="match status" value="1"/>
</dbReference>
<keyword evidence="8" id="KW-0275">Fatty acid biosynthesis</keyword>
<sequence>MESGYLDQAEHAGEGCELDDAVFAKLPTGCSVLKVAPSGHSLWVATVQIVVQLEDGTMKEYFKKGARGAIGMEMMRGTFEAEQALYTFSPGQVPKPIGWGTYTIDPNTHFYLSQFVEMREDLPSPGDWAASVWELHANSMGKSSTRKFGFHVTTHLANVPVNNSWNSSWESFWRQQMKGLFDQDDRVHGMDDELTALKMIFLHEVISRYLAPLEREGRSVMPCLIHSDLWPGNIKPKKSSNGLCMFDACAFWGHNEADLGICRNPRYKLGQPCIREYLKRIPAAEPTADFDGRNAVYAMKYHTLLSIMYCFKDKSFRQTLKDELKEIIGKAAQSMPQGEGDASSGSQGRHIPMKGEFSEYKSSVVSLDLTPNTRSSDNSSSSATTIMLEQTLQAIGLIWILYSAYKFYDAIAIWILPSVSLKKYQRKGSYESWALVTGASAGIGLGCAQELALQGFNIVLLGNNEDELEDARALIESECLRRHKDEIAVRILKVDAITSTPEKVQAAVDNMDDLKITVLVNNVGGVSARPPAIWHLQDFTGEEVDGTINLNARFMAQLTRLMLPILAKNGPSLMLNVSSGGRMGMPGVAVYSGTKGFVSSFSNAIAREMKAEKKKVDVLCLVVGDVKTQSNAVAMPPGSPDGREFAKAALKRAGRATQRGMLEMTPWFKHAVQLVLFDCMPEWMRMKFMSELFKKKVEAHKKAKHEGSYSEQRDERQSPQRAC</sequence>